<dbReference type="Proteomes" id="UP001239111">
    <property type="component" value="Chromosome 3"/>
</dbReference>
<accession>A0ACC2NG44</accession>
<name>A0ACC2NG44_9HYME</name>
<organism evidence="1 2">
    <name type="scientific">Eretmocerus hayati</name>
    <dbReference type="NCBI Taxonomy" id="131215"/>
    <lineage>
        <taxon>Eukaryota</taxon>
        <taxon>Metazoa</taxon>
        <taxon>Ecdysozoa</taxon>
        <taxon>Arthropoda</taxon>
        <taxon>Hexapoda</taxon>
        <taxon>Insecta</taxon>
        <taxon>Pterygota</taxon>
        <taxon>Neoptera</taxon>
        <taxon>Endopterygota</taxon>
        <taxon>Hymenoptera</taxon>
        <taxon>Apocrita</taxon>
        <taxon>Proctotrupomorpha</taxon>
        <taxon>Chalcidoidea</taxon>
        <taxon>Aphelinidae</taxon>
        <taxon>Aphelininae</taxon>
        <taxon>Eretmocerus</taxon>
    </lineage>
</organism>
<reference evidence="1" key="1">
    <citation type="submission" date="2023-04" db="EMBL/GenBank/DDBJ databases">
        <title>A chromosome-level genome assembly of the parasitoid wasp Eretmocerus hayati.</title>
        <authorList>
            <person name="Zhong Y."/>
            <person name="Liu S."/>
            <person name="Liu Y."/>
        </authorList>
    </citation>
    <scope>NUCLEOTIDE SEQUENCE</scope>
    <source>
        <strain evidence="1">ZJU_SS_LIU_2023</strain>
    </source>
</reference>
<sequence>MWPVIVEITIISIIVLANHGAVHDVTAFKYSDTRNDSIFPSENISGNRNRLLYSICYQDESHASFECIIETRLLSINSEETQNGYGNKSCPLIEILKEGWILDSKKFPSKLEFLGNLSKIAFIWTEMSDTLEYKSQTRTLVIEMSNCSYVKSIVTNSSDSHSVTIDTIIYEDTFDIVSTRKSSTLNELIFTTYSFEGEEINKSMNQTRPVYSPLSVKKIYPISKNSAEKGKLIIAWNDAPEAFYQRTKFGYLSWRSPWKQLETRQYSSEVIPKISIVHDILTLCGLREPQLMVPGDLLATTVICDRFELGQTKPISMSTIPLLGKVIAIDVFNLDREKFIFAVVTTDQNSIWTLKANIHKQNTTLVEEDVFSRRFELEKDSRMRYQPILTIFEESDLICYDISYVLEFGESRSFENSFEYSRDCVKFNK</sequence>
<keyword evidence="2" id="KW-1185">Reference proteome</keyword>
<gene>
    <name evidence="1" type="ORF">QAD02_001315</name>
</gene>
<evidence type="ECO:0000313" key="2">
    <source>
        <dbReference type="Proteomes" id="UP001239111"/>
    </source>
</evidence>
<dbReference type="EMBL" id="CM056743">
    <property type="protein sequence ID" value="KAJ8670056.1"/>
    <property type="molecule type" value="Genomic_DNA"/>
</dbReference>
<proteinExistence type="predicted"/>
<comment type="caution">
    <text evidence="1">The sequence shown here is derived from an EMBL/GenBank/DDBJ whole genome shotgun (WGS) entry which is preliminary data.</text>
</comment>
<evidence type="ECO:0000313" key="1">
    <source>
        <dbReference type="EMBL" id="KAJ8670056.1"/>
    </source>
</evidence>
<protein>
    <submittedName>
        <fullName evidence="1">Uncharacterized protein</fullName>
    </submittedName>
</protein>